<dbReference type="EMBL" id="CAJVPV010020783">
    <property type="protein sequence ID" value="CAG8715780.1"/>
    <property type="molecule type" value="Genomic_DNA"/>
</dbReference>
<feature type="non-terminal residue" evidence="2">
    <location>
        <position position="1"/>
    </location>
</feature>
<dbReference type="Proteomes" id="UP000789342">
    <property type="component" value="Unassembled WGS sequence"/>
</dbReference>
<feature type="region of interest" description="Disordered" evidence="1">
    <location>
        <begin position="1"/>
        <end position="20"/>
    </location>
</feature>
<proteinExistence type="predicted"/>
<reference evidence="2" key="1">
    <citation type="submission" date="2021-06" db="EMBL/GenBank/DDBJ databases">
        <authorList>
            <person name="Kallberg Y."/>
            <person name="Tangrot J."/>
            <person name="Rosling A."/>
        </authorList>
    </citation>
    <scope>NUCLEOTIDE SEQUENCE</scope>
    <source>
        <strain evidence="2">CL551</strain>
    </source>
</reference>
<keyword evidence="3" id="KW-1185">Reference proteome</keyword>
<evidence type="ECO:0000313" key="2">
    <source>
        <dbReference type="EMBL" id="CAG8715780.1"/>
    </source>
</evidence>
<comment type="caution">
    <text evidence="2">The sequence shown here is derived from an EMBL/GenBank/DDBJ whole genome shotgun (WGS) entry which is preliminary data.</text>
</comment>
<dbReference type="AlphaFoldDB" id="A0A9N9I148"/>
<sequence length="112" mass="13570">NDHEKLQSKRIKKNENVADPLPDDQIYAKNPLESPWFLLISERISYIIDVDIESEYCDARKRYKILYSWGDVIDKVDFRDTSKEDWIVERYNLSDEFRKFQKLTIRQIKENP</sequence>
<evidence type="ECO:0000256" key="1">
    <source>
        <dbReference type="SAM" id="MobiDB-lite"/>
    </source>
</evidence>
<feature type="non-terminal residue" evidence="2">
    <location>
        <position position="112"/>
    </location>
</feature>
<name>A0A9N9I148_9GLOM</name>
<evidence type="ECO:0000313" key="3">
    <source>
        <dbReference type="Proteomes" id="UP000789342"/>
    </source>
</evidence>
<accession>A0A9N9I148</accession>
<organism evidence="2 3">
    <name type="scientific">Acaulospora morrowiae</name>
    <dbReference type="NCBI Taxonomy" id="94023"/>
    <lineage>
        <taxon>Eukaryota</taxon>
        <taxon>Fungi</taxon>
        <taxon>Fungi incertae sedis</taxon>
        <taxon>Mucoromycota</taxon>
        <taxon>Glomeromycotina</taxon>
        <taxon>Glomeromycetes</taxon>
        <taxon>Diversisporales</taxon>
        <taxon>Acaulosporaceae</taxon>
        <taxon>Acaulospora</taxon>
    </lineage>
</organism>
<protein>
    <submittedName>
        <fullName evidence="2">12232_t:CDS:1</fullName>
    </submittedName>
</protein>
<dbReference type="OrthoDB" id="2317359at2759"/>
<gene>
    <name evidence="2" type="ORF">AMORRO_LOCUS12992</name>
</gene>